<dbReference type="EMBL" id="BPTR01000001">
    <property type="protein sequence ID" value="GJG28210.1"/>
    <property type="molecule type" value="Genomic_DNA"/>
</dbReference>
<dbReference type="InterPro" id="IPR012341">
    <property type="entry name" value="6hp_glycosidase-like_sf"/>
</dbReference>
<protein>
    <recommendedName>
        <fullName evidence="7">Glycosyl hydrolase family 95 N-terminal domain-containing protein</fullName>
    </recommendedName>
</protein>
<dbReference type="AlphaFoldDB" id="A0AA37MDS6"/>
<accession>A0AA37MDS6</accession>
<dbReference type="InterPro" id="IPR013780">
    <property type="entry name" value="Glyco_hydro_b"/>
</dbReference>
<organism evidence="5 6">
    <name type="scientific">Segatella bryantii</name>
    <name type="common">Prevotella bryantii</name>
    <dbReference type="NCBI Taxonomy" id="77095"/>
    <lineage>
        <taxon>Bacteria</taxon>
        <taxon>Pseudomonadati</taxon>
        <taxon>Bacteroidota</taxon>
        <taxon>Bacteroidia</taxon>
        <taxon>Bacteroidales</taxon>
        <taxon>Prevotellaceae</taxon>
        <taxon>Segatella</taxon>
    </lineage>
</organism>
<evidence type="ECO:0008006" key="7">
    <source>
        <dbReference type="Google" id="ProtNLM"/>
    </source>
</evidence>
<reference evidence="5" key="1">
    <citation type="submission" date="2021-08" db="EMBL/GenBank/DDBJ databases">
        <title>Prevotella lacticifex sp. nov., isolated from rumen of cow.</title>
        <authorList>
            <person name="Shinkai T."/>
            <person name="Ikeyama N."/>
            <person name="Kumagai M."/>
            <person name="Ohmori H."/>
            <person name="Sakamoto M."/>
            <person name="Ohkuma M."/>
            <person name="Mitsumori M."/>
        </authorList>
    </citation>
    <scope>NUCLEOTIDE SEQUENCE</scope>
    <source>
        <strain evidence="5">DSM 11371</strain>
    </source>
</reference>
<dbReference type="PANTHER" id="PTHR31084:SF0">
    <property type="entry name" value="ALPHA-L-FUCOSIDASE 2"/>
    <property type="match status" value="1"/>
</dbReference>
<comment type="caution">
    <text evidence="5">The sequence shown here is derived from an EMBL/GenBank/DDBJ whole genome shotgun (WGS) entry which is preliminary data.</text>
</comment>
<dbReference type="Gene3D" id="2.70.98.50">
    <property type="entry name" value="putative glycoside hydrolase family protein from bacillus halodurans"/>
    <property type="match status" value="1"/>
</dbReference>
<evidence type="ECO:0000259" key="3">
    <source>
        <dbReference type="Pfam" id="PF21307"/>
    </source>
</evidence>
<dbReference type="GO" id="GO:0004560">
    <property type="term" value="F:alpha-L-fucosidase activity"/>
    <property type="evidence" value="ECO:0007669"/>
    <property type="project" value="InterPro"/>
</dbReference>
<evidence type="ECO:0000313" key="6">
    <source>
        <dbReference type="Proteomes" id="UP000887043"/>
    </source>
</evidence>
<dbReference type="InterPro" id="IPR008928">
    <property type="entry name" value="6-hairpin_glycosidase_sf"/>
</dbReference>
<dbReference type="Pfam" id="PF14498">
    <property type="entry name" value="Glyco_hyd_65N_2"/>
    <property type="match status" value="1"/>
</dbReference>
<sequence length="824" mass="92307">MKKIFFLLFVLSCLKLQAAQELKLWYNHPASIWQEALPIGNGRIAGMIYGGVQSEEIQLNEETVWGGGPHSNVRAIPVDTLRQVRQLIFDGQEKAAHAMINRNFMTGQHGMPYESVGSLKIDFNYRAGDTRNYRRELDLNRAVSTTTFQVGKVTYKREVFTTFSSPEHHANVMVIRLTASKRGSISFKLHYTSPLRHAITLNQQGDLCMLGYGADHEGIKGVIQASTVTRVLNIGGKIKRNGESIEVTNANQVEIRLAMGTNFKSYNEVSLDAKAQTFGELQTASPYTYEALLQQHEQVYQNQFGRVSLDLGENTNETSLPTDERLRRFQQSNDPALATLVFQYGRYLLISSSQIDSRTPANLQGIWNKDMNAPWDGKYTININTEMNYWPAQTTNLSDNEWPLYRLVQNLSKTGVEAASKMYGAKGYMAHHNTDIWATTGMVDGATWGIWPNGAGWLSTHLWQRYLFTGDQQFLRTFYPQLKGAADFYLTAMVRHPKYGYMVTVPSISPEHGPHGKPSVTAGCTMDNQIAFDVLQDALQATEVLGESEAYADSLRQHIRQLAPMQVGRYCQLQEWLEDADDPKDGHRHVSHAYGLFPSNQISATRTPELFEAIRNTLVQRGDEATGWSIGWKINLWARLLDGNHAYQLVRNLLSVLPSDADAANYPKGRMYPNLFDAHPPFQIDGNFGFTAGVAEMLLQSQDGMVQLLPALPDVWQQGQVSGLKARGNFEVAMNWKQGKLVTAEVKSVIGGNLRIASYTPLQSKDKQLVVAQGDNPNPLFKVAQGKKAIVSSEAHLQLQPQKKLFVYDIMTSPGEVIYLQAVQ</sequence>
<dbReference type="GO" id="GO:0005975">
    <property type="term" value="P:carbohydrate metabolic process"/>
    <property type="evidence" value="ECO:0007669"/>
    <property type="project" value="InterPro"/>
</dbReference>
<evidence type="ECO:0000259" key="4">
    <source>
        <dbReference type="Pfam" id="PF22124"/>
    </source>
</evidence>
<dbReference type="SUPFAM" id="SSF48208">
    <property type="entry name" value="Six-hairpin glycosidases"/>
    <property type="match status" value="1"/>
</dbReference>
<feature type="signal peptide" evidence="1">
    <location>
        <begin position="1"/>
        <end position="18"/>
    </location>
</feature>
<dbReference type="InterPro" id="IPR016518">
    <property type="entry name" value="Alpha-L-fucosidase"/>
</dbReference>
<feature type="chain" id="PRO_5041299915" description="Glycosyl hydrolase family 95 N-terminal domain-containing protein" evidence="1">
    <location>
        <begin position="19"/>
        <end position="824"/>
    </location>
</feature>
<keyword evidence="1" id="KW-0732">Signal</keyword>
<dbReference type="InterPro" id="IPR027414">
    <property type="entry name" value="GH95_N_dom"/>
</dbReference>
<feature type="domain" description="Glycosyl hydrolase family 95 N-terminal" evidence="2">
    <location>
        <begin position="24"/>
        <end position="265"/>
    </location>
</feature>
<feature type="domain" description="Glycosyl hydrolase family 95 catalytic" evidence="4">
    <location>
        <begin position="288"/>
        <end position="698"/>
    </location>
</feature>
<evidence type="ECO:0000256" key="1">
    <source>
        <dbReference type="SAM" id="SignalP"/>
    </source>
</evidence>
<dbReference type="Pfam" id="PF22124">
    <property type="entry name" value="Glyco_hydro_95_cat"/>
    <property type="match status" value="1"/>
</dbReference>
<proteinExistence type="predicted"/>
<dbReference type="InterPro" id="IPR054363">
    <property type="entry name" value="GH95_cat"/>
</dbReference>
<feature type="domain" description="Alpha fucosidase A-like C-terminal" evidence="3">
    <location>
        <begin position="700"/>
        <end position="787"/>
    </location>
</feature>
<dbReference type="PIRSF" id="PIRSF007663">
    <property type="entry name" value="UCP007663"/>
    <property type="match status" value="1"/>
</dbReference>
<evidence type="ECO:0000313" key="5">
    <source>
        <dbReference type="EMBL" id="GJG28210.1"/>
    </source>
</evidence>
<dbReference type="InterPro" id="IPR049053">
    <property type="entry name" value="AFCA-like_C"/>
</dbReference>
<dbReference type="Pfam" id="PF21307">
    <property type="entry name" value="Glyco_hydro_95_C"/>
    <property type="match status" value="1"/>
</dbReference>
<dbReference type="Gene3D" id="2.60.40.1180">
    <property type="entry name" value="Golgi alpha-mannosidase II"/>
    <property type="match status" value="1"/>
</dbReference>
<dbReference type="Gene3D" id="1.50.10.10">
    <property type="match status" value="1"/>
</dbReference>
<dbReference type="Proteomes" id="UP000887043">
    <property type="component" value="Unassembled WGS sequence"/>
</dbReference>
<dbReference type="PANTHER" id="PTHR31084">
    <property type="entry name" value="ALPHA-L-FUCOSIDASE 2"/>
    <property type="match status" value="1"/>
</dbReference>
<evidence type="ECO:0000259" key="2">
    <source>
        <dbReference type="Pfam" id="PF14498"/>
    </source>
</evidence>
<dbReference type="RefSeq" id="WP_006281400.1">
    <property type="nucleotide sequence ID" value="NZ_BPTR01000001.1"/>
</dbReference>
<gene>
    <name evidence="5" type="ORF">PRRU23_19100</name>
</gene>
<name>A0AA37MDS6_SEGBR</name>